<evidence type="ECO:0000313" key="2">
    <source>
        <dbReference type="Proteomes" id="UP000053599"/>
    </source>
</evidence>
<sequence>MESQSCRRNQISRALRGHFDREDKPTIYLQTKQAAAMTVEPQDQSPLFSKLPAEIRLHIFELTLTSYDDISQPHRTDRKFYRPEYHYYRKFDCALLQTCRHIYQETRLLPVAVNEHVFWVYGGAPWKSMAPKHPGAKWREWYESLNEEQNKAVQTVHFFIQQHHLEGIGFSIIAHHFLFRTARLHLTLRHQDWWSREAPTESSDRLGICPWRESRTSCQQMLAEPVYPNIEYIKERMTNFTWGGMIGKVQGLEALKLQFEIDEVKKPQLQVVVERAKGWRFPLVGKDLVLEWTGELKESAWEGIRDLKDDIQVLKEKPVSDNLPKRKYYVVTMTWKAGIAQVPPRQTLRIVEKARSRGFEPWSENKQILLHHVEDGKSPGRPKEITQDKEEEIVAAVKVNRSSREKSSEVLAYEHGISFSEFLFWGSFSYDKKGPFHIWKPETAKEKAAAQAEIDQLNDALEPEMKQQWELNIGVERLGLRNRPGRKPQWVFKRETGKLVREGKKGGIDWYRYWKLIVTPKMILFARECERERPGTLVQEDNALGHAQHYIGTVYSLAGVRRLLWPGNSPDLTAIEKAWPWLKRRTTFHGSPPTKASMAAAWRQGWRDLP</sequence>
<dbReference type="HOGENOM" id="CLU_447606_0_0_1"/>
<dbReference type="InterPro" id="IPR036397">
    <property type="entry name" value="RNaseH_sf"/>
</dbReference>
<reference evidence="1 2" key="1">
    <citation type="submission" date="2015-01" db="EMBL/GenBank/DDBJ databases">
        <title>The Genome Sequence of Exophiala sideris CBS121828.</title>
        <authorList>
            <consortium name="The Broad Institute Genomics Platform"/>
            <person name="Cuomo C."/>
            <person name="de Hoog S."/>
            <person name="Gorbushina A."/>
            <person name="Stielow B."/>
            <person name="Teixiera M."/>
            <person name="Abouelleil A."/>
            <person name="Chapman S.B."/>
            <person name="Priest M."/>
            <person name="Young S.K."/>
            <person name="Wortman J."/>
            <person name="Nusbaum C."/>
            <person name="Birren B."/>
        </authorList>
    </citation>
    <scope>NUCLEOTIDE SEQUENCE [LARGE SCALE GENOMIC DNA]</scope>
    <source>
        <strain evidence="1 2">CBS 121828</strain>
    </source>
</reference>
<dbReference type="STRING" id="1016849.A0A0D1XDV8"/>
<dbReference type="PANTHER" id="PTHR42085:SF1">
    <property type="entry name" value="F-BOX DOMAIN-CONTAINING PROTEIN"/>
    <property type="match status" value="1"/>
</dbReference>
<organism evidence="1 2">
    <name type="scientific">Exophiala sideris</name>
    <dbReference type="NCBI Taxonomy" id="1016849"/>
    <lineage>
        <taxon>Eukaryota</taxon>
        <taxon>Fungi</taxon>
        <taxon>Dikarya</taxon>
        <taxon>Ascomycota</taxon>
        <taxon>Pezizomycotina</taxon>
        <taxon>Eurotiomycetes</taxon>
        <taxon>Chaetothyriomycetidae</taxon>
        <taxon>Chaetothyriales</taxon>
        <taxon>Herpotrichiellaceae</taxon>
        <taxon>Exophiala</taxon>
    </lineage>
</organism>
<evidence type="ECO:0000313" key="1">
    <source>
        <dbReference type="EMBL" id="KIV86171.1"/>
    </source>
</evidence>
<dbReference type="Proteomes" id="UP000053599">
    <property type="component" value="Unassembled WGS sequence"/>
</dbReference>
<dbReference type="PANTHER" id="PTHR42085">
    <property type="entry name" value="F-BOX DOMAIN-CONTAINING PROTEIN"/>
    <property type="match status" value="1"/>
</dbReference>
<protein>
    <submittedName>
        <fullName evidence="1">Uncharacterized protein</fullName>
    </submittedName>
</protein>
<dbReference type="GO" id="GO:0003676">
    <property type="term" value="F:nucleic acid binding"/>
    <property type="evidence" value="ECO:0007669"/>
    <property type="project" value="InterPro"/>
</dbReference>
<gene>
    <name evidence="1" type="ORF">PV11_01801</name>
</gene>
<proteinExistence type="predicted"/>
<name>A0A0D1XDV8_9EURO</name>
<dbReference type="EMBL" id="KN846951">
    <property type="protein sequence ID" value="KIV86171.1"/>
    <property type="molecule type" value="Genomic_DNA"/>
</dbReference>
<accession>A0A0D1XDV8</accession>
<dbReference type="AlphaFoldDB" id="A0A0D1XDV8"/>
<dbReference type="InterPro" id="IPR038883">
    <property type="entry name" value="AN11006-like"/>
</dbReference>
<dbReference type="OrthoDB" id="288942at2759"/>
<dbReference type="Gene3D" id="3.30.420.10">
    <property type="entry name" value="Ribonuclease H-like superfamily/Ribonuclease H"/>
    <property type="match status" value="1"/>
</dbReference>